<feature type="region of interest" description="Disordered" evidence="4">
    <location>
        <begin position="382"/>
        <end position="428"/>
    </location>
</feature>
<dbReference type="SUPFAM" id="SSF53335">
    <property type="entry name" value="S-adenosyl-L-methionine-dependent methyltransferases"/>
    <property type="match status" value="1"/>
</dbReference>
<feature type="region of interest" description="Disordered" evidence="4">
    <location>
        <begin position="45"/>
        <end position="88"/>
    </location>
</feature>
<comment type="similarity">
    <text evidence="3">Belongs to the MT-A70-like family.</text>
</comment>
<name>G4TIX9_SERID</name>
<dbReference type="GO" id="GO:0003729">
    <property type="term" value="F:mRNA binding"/>
    <property type="evidence" value="ECO:0007669"/>
    <property type="project" value="TreeGrafter"/>
</dbReference>
<accession>G4TIX9</accession>
<keyword evidence="6" id="KW-1185">Reference proteome</keyword>
<dbReference type="OrthoDB" id="14833at2759"/>
<dbReference type="Proteomes" id="UP000007148">
    <property type="component" value="Unassembled WGS sequence"/>
</dbReference>
<dbReference type="GO" id="GO:0005634">
    <property type="term" value="C:nucleus"/>
    <property type="evidence" value="ECO:0007669"/>
    <property type="project" value="UniProtKB-SubCell"/>
</dbReference>
<dbReference type="InterPro" id="IPR002052">
    <property type="entry name" value="DNA_methylase_N6_adenine_CS"/>
</dbReference>
<dbReference type="OMA" id="GMGMGQW"/>
<organism evidence="5 6">
    <name type="scientific">Serendipita indica (strain DSM 11827)</name>
    <name type="common">Root endophyte fungus</name>
    <name type="synonym">Piriformospora indica</name>
    <dbReference type="NCBI Taxonomy" id="1109443"/>
    <lineage>
        <taxon>Eukaryota</taxon>
        <taxon>Fungi</taxon>
        <taxon>Dikarya</taxon>
        <taxon>Basidiomycota</taxon>
        <taxon>Agaricomycotina</taxon>
        <taxon>Agaricomycetes</taxon>
        <taxon>Sebacinales</taxon>
        <taxon>Serendipitaceae</taxon>
        <taxon>Serendipita</taxon>
    </lineage>
</organism>
<dbReference type="GO" id="GO:0036396">
    <property type="term" value="C:RNA N6-methyladenosine methyltransferase complex"/>
    <property type="evidence" value="ECO:0007669"/>
    <property type="project" value="UniProtKB-ARBA"/>
</dbReference>
<comment type="subcellular location">
    <subcellularLocation>
        <location evidence="1">Nucleus</location>
    </subcellularLocation>
</comment>
<comment type="caution">
    <text evidence="5">The sequence shown here is derived from an EMBL/GenBank/DDBJ whole genome shotgun (WGS) entry which is preliminary data.</text>
</comment>
<dbReference type="PROSITE" id="PS00092">
    <property type="entry name" value="N6_MTASE"/>
    <property type="match status" value="1"/>
</dbReference>
<feature type="region of interest" description="Disordered" evidence="4">
    <location>
        <begin position="619"/>
        <end position="639"/>
    </location>
</feature>
<evidence type="ECO:0000313" key="6">
    <source>
        <dbReference type="Proteomes" id="UP000007148"/>
    </source>
</evidence>
<proteinExistence type="inferred from homology"/>
<dbReference type="HOGENOM" id="CLU_030886_0_0_1"/>
<protein>
    <recommendedName>
        <fullName evidence="7">MT-A70-domain-containing protein</fullName>
    </recommendedName>
</protein>
<dbReference type="PROSITE" id="PS51592">
    <property type="entry name" value="SAM_MTA70L_2"/>
    <property type="match status" value="1"/>
</dbReference>
<evidence type="ECO:0008006" key="7">
    <source>
        <dbReference type="Google" id="ProtNLM"/>
    </source>
</evidence>
<evidence type="ECO:0000256" key="2">
    <source>
        <dbReference type="ARBA" id="ARBA00023242"/>
    </source>
</evidence>
<dbReference type="GO" id="GO:0032259">
    <property type="term" value="P:methylation"/>
    <property type="evidence" value="ECO:0007669"/>
    <property type="project" value="InterPro"/>
</dbReference>
<dbReference type="GO" id="GO:0008168">
    <property type="term" value="F:methyltransferase activity"/>
    <property type="evidence" value="ECO:0007669"/>
    <property type="project" value="InterPro"/>
</dbReference>
<reference evidence="5 6" key="1">
    <citation type="journal article" date="2011" name="PLoS Pathog.">
        <title>Endophytic Life Strategies Decoded by Genome and Transcriptome Analyses of the Mutualistic Root Symbiont Piriformospora indica.</title>
        <authorList>
            <person name="Zuccaro A."/>
            <person name="Lahrmann U."/>
            <person name="Guldener U."/>
            <person name="Langen G."/>
            <person name="Pfiffi S."/>
            <person name="Biedenkopf D."/>
            <person name="Wong P."/>
            <person name="Samans B."/>
            <person name="Grimm C."/>
            <person name="Basiewicz M."/>
            <person name="Murat C."/>
            <person name="Martin F."/>
            <person name="Kogel K.H."/>
        </authorList>
    </citation>
    <scope>NUCLEOTIDE SEQUENCE [LARGE SCALE GENOMIC DNA]</scope>
    <source>
        <strain evidence="5 6">DSM 11827</strain>
    </source>
</reference>
<dbReference type="PANTHER" id="PTHR13107:SF0">
    <property type="entry name" value="N6-ADENOSINE-METHYLTRANSFERASE NON-CATALYTIC SUBUNIT"/>
    <property type="match status" value="1"/>
</dbReference>
<dbReference type="InParanoid" id="G4TIX9"/>
<dbReference type="PROSITE" id="PS51143">
    <property type="entry name" value="MT_A70"/>
    <property type="match status" value="1"/>
</dbReference>
<dbReference type="STRING" id="1109443.G4TIX9"/>
<evidence type="ECO:0000256" key="1">
    <source>
        <dbReference type="ARBA" id="ARBA00004123"/>
    </source>
</evidence>
<dbReference type="AlphaFoldDB" id="G4TIX9"/>
<gene>
    <name evidence="5" type="ORF">PIIN_05225</name>
</gene>
<evidence type="ECO:0000256" key="3">
    <source>
        <dbReference type="PROSITE-ProRule" id="PRU00489"/>
    </source>
</evidence>
<dbReference type="InterPro" id="IPR029063">
    <property type="entry name" value="SAM-dependent_MTases_sf"/>
</dbReference>
<dbReference type="InterPro" id="IPR007757">
    <property type="entry name" value="MT-A70-like"/>
</dbReference>
<sequence length="639" mass="70852">MATTTELMSSAYSALEAHAQLMKTVEAGHHRRRALISNLSPSATAGISFPDLPSRPISPESPNAESKEQDVHYERRQRQLRRTDLPPEKMEKVKRYHNYIPEEETIRNDYSQQYVDGGDWPQNWVLGAELEHRFEEYPKQRRLLELKQLAVKSQAHPPAHLPLSSLQSLHPCKFDVILIDPPYSDTSINPPYGGIDWGQIAELPVPALSADPSFVFLWVGHGNSDGLERGREVLAKWGFRRCEDIVWVKTNKTSNRGPGTDPPPIGGIMTRTTEHCLMGIRGTVRRSTDGWFVHCNIDTDVIIWEGDPTDGLRKPPEMYSLIENFCLGTRRLEIFGRASSLRPGWVTVGDIDDAAYELEKVDGRPWDREWYDQDVRRQVELGNGKPVVVTTPEIEQLRPKSPNRPDRTNQASGSSTPSQGRMNNSAPQMQNMVPNQQMQMMHGGMHHMQAGPGPVGIPGFSSPGMVPMMGANFNPGFPQGEGMMMQPNMQPMMGMGNSPMGGMRPSLPANPMQAQPMMGAPMNPMGMTAPIILPQNAPIRFGGGPMQNLQIPNAMGGGMMMPNMMGPMQGMQPGGMGMNMQGGAMLLPSGPMSGMQMGMQPPQMNPMVPGMNGMQFMNNNRNWQPNNPQGGNWNPNQNY</sequence>
<dbReference type="InterPro" id="IPR045123">
    <property type="entry name" value="METTL14-like"/>
</dbReference>
<dbReference type="PANTHER" id="PTHR13107">
    <property type="entry name" value="N6-ADENOSINE-METHYLTRANSFERASE NON-CATALYTIC SUBUNIT"/>
    <property type="match status" value="1"/>
</dbReference>
<evidence type="ECO:0000313" key="5">
    <source>
        <dbReference type="EMBL" id="CCA71286.1"/>
    </source>
</evidence>
<feature type="compositionally biased region" description="Polar residues" evidence="4">
    <location>
        <begin position="408"/>
        <end position="426"/>
    </location>
</feature>
<dbReference type="Pfam" id="PF05063">
    <property type="entry name" value="MT-A70"/>
    <property type="match status" value="1"/>
</dbReference>
<keyword evidence="2" id="KW-0539">Nucleus</keyword>
<feature type="compositionally biased region" description="Basic and acidic residues" evidence="4">
    <location>
        <begin position="65"/>
        <end position="88"/>
    </location>
</feature>
<dbReference type="EMBL" id="CAFZ01000113">
    <property type="protein sequence ID" value="CCA71286.1"/>
    <property type="molecule type" value="Genomic_DNA"/>
</dbReference>
<feature type="compositionally biased region" description="Basic and acidic residues" evidence="4">
    <location>
        <begin position="395"/>
        <end position="407"/>
    </location>
</feature>
<dbReference type="eggNOG" id="KOG2097">
    <property type="taxonomic scope" value="Eukaryota"/>
</dbReference>
<evidence type="ECO:0000256" key="4">
    <source>
        <dbReference type="SAM" id="MobiDB-lite"/>
    </source>
</evidence>